<reference key="1">
    <citation type="submission" date="2010-11" db="EMBL/GenBank/DDBJ databases">
        <title>The complete genome of Bacteroides helcogenes P 36-108.</title>
        <authorList>
            <consortium name="US DOE Joint Genome Institute (JGI-PGF)"/>
            <person name="Lucas S."/>
            <person name="Copeland A."/>
            <person name="Lapidus A."/>
            <person name="Bruce D."/>
            <person name="Goodwin L."/>
            <person name="Pitluck S."/>
            <person name="Kyrpides N."/>
            <person name="Mavromatis K."/>
            <person name="Ivanova N."/>
            <person name="Zeytun A."/>
            <person name="Brettin T."/>
            <person name="Detter J.C."/>
            <person name="Tapia R."/>
            <person name="Han C."/>
            <person name="Land M."/>
            <person name="Hauser L."/>
            <person name="Markowitz V."/>
            <person name="Cheng J.-F."/>
            <person name="Hugenholtz P."/>
            <person name="Woyke T."/>
            <person name="Wu D."/>
            <person name="Gronow S."/>
            <person name="Wellnitz S."/>
            <person name="Brambilla E."/>
            <person name="Klenk H.-P."/>
            <person name="Eisen J.A."/>
        </authorList>
    </citation>
    <scope>NUCLEOTIDE SEQUENCE</scope>
    <source>
        <strain>P 36-108</strain>
    </source>
</reference>
<evidence type="ECO:0000313" key="3">
    <source>
        <dbReference type="EMBL" id="ADV45031.1"/>
    </source>
</evidence>
<dbReference type="STRING" id="693979.Bache_3104"/>
<dbReference type="EMBL" id="CP002352">
    <property type="protein sequence ID" value="ADV45031.1"/>
    <property type="molecule type" value="Genomic_DNA"/>
</dbReference>
<dbReference type="PATRIC" id="fig|693979.3.peg.3253"/>
<dbReference type="InterPro" id="IPR000917">
    <property type="entry name" value="Sulfatase_N"/>
</dbReference>
<keyword evidence="4" id="KW-1185">Reference proteome</keyword>
<dbReference type="AlphaFoldDB" id="E6SQW2"/>
<evidence type="ECO:0000313" key="4">
    <source>
        <dbReference type="Proteomes" id="UP000008630"/>
    </source>
</evidence>
<reference evidence="3 4" key="2">
    <citation type="journal article" date="2011" name="Stand. Genomic Sci.">
        <title>Complete genome sequence of Bacteroides helcogenes type strain (P 36-108).</title>
        <authorList>
            <person name="Pati A."/>
            <person name="Gronow S."/>
            <person name="Zeytun A."/>
            <person name="Lapidus A."/>
            <person name="Nolan M."/>
            <person name="Hammon N."/>
            <person name="Deshpande S."/>
            <person name="Cheng J.F."/>
            <person name="Tapia R."/>
            <person name="Han C."/>
            <person name="Goodwin L."/>
            <person name="Pitluck S."/>
            <person name="Liolios K."/>
            <person name="Pagani I."/>
            <person name="Ivanova N."/>
            <person name="Mavromatis K."/>
            <person name="Chen A."/>
            <person name="Palaniappan K."/>
            <person name="Land M."/>
            <person name="Hauser L."/>
            <person name="Chang Y.J."/>
            <person name="Jeffries C.D."/>
            <person name="Detter J.C."/>
            <person name="Brambilla E."/>
            <person name="Rohde M."/>
            <person name="Goker M."/>
            <person name="Woyke T."/>
            <person name="Bristow J."/>
            <person name="Eisen J.A."/>
            <person name="Markowitz V."/>
            <person name="Hugenholtz P."/>
            <person name="Kyrpides N.C."/>
            <person name="Klenk H.P."/>
            <person name="Lucas S."/>
        </authorList>
    </citation>
    <scope>NUCLEOTIDE SEQUENCE [LARGE SCALE GENOMIC DNA]</scope>
    <source>
        <strain evidence="4">ATCC 35417 / DSM 20613 / JCM 6297 / CCUG 15421 / P 36-108</strain>
    </source>
</reference>
<comment type="PTM">
    <text evidence="1">The conversion to 3-oxoalanine (also known as C-formylglycine, FGly), of a serine or cysteine residue in prokaryotes and of a cysteine residue in eukaryotes, is critical for catalytic activity.</text>
</comment>
<dbReference type="PANTHER" id="PTHR46615:SF1">
    <property type="entry name" value="ARYLSULFATASE K"/>
    <property type="match status" value="1"/>
</dbReference>
<dbReference type="InterPro" id="IPR051849">
    <property type="entry name" value="GAG-degrading_sulfatase"/>
</dbReference>
<proteinExistence type="predicted"/>
<accession>E6SQW2</accession>
<protein>
    <submittedName>
        <fullName evidence="3">Sulfatase</fullName>
    </submittedName>
</protein>
<dbReference type="GO" id="GO:0015024">
    <property type="term" value="F:glucuronate-2-sulfatase activity"/>
    <property type="evidence" value="ECO:0007669"/>
    <property type="project" value="TreeGrafter"/>
</dbReference>
<dbReference type="RefSeq" id="WP_013548618.1">
    <property type="nucleotide sequence ID" value="NC_014933.1"/>
</dbReference>
<dbReference type="PANTHER" id="PTHR46615">
    <property type="entry name" value="ARYLSULFATASE K"/>
    <property type="match status" value="1"/>
</dbReference>
<dbReference type="SUPFAM" id="SSF53649">
    <property type="entry name" value="Alkaline phosphatase-like"/>
    <property type="match status" value="1"/>
</dbReference>
<dbReference type="PROSITE" id="PS51257">
    <property type="entry name" value="PROKAR_LIPOPROTEIN"/>
    <property type="match status" value="1"/>
</dbReference>
<evidence type="ECO:0000256" key="1">
    <source>
        <dbReference type="PIRSR" id="PIRSR600917-52"/>
    </source>
</evidence>
<name>E6SQW2_BACT6</name>
<dbReference type="OrthoDB" id="9765065at2"/>
<dbReference type="GO" id="GO:0004065">
    <property type="term" value="F:arylsulfatase activity"/>
    <property type="evidence" value="ECO:0007669"/>
    <property type="project" value="TreeGrafter"/>
</dbReference>
<sequence length="550" mass="62453">MRTDKLFSTLIQGSIGVLSLCGCSDKQLDESQKPEASKNKDGNYNILFILNDQEKYMPELPTGTDYKGRKFLREIGMTFQNHYSCSNVSTPSRSAIYTGCHITETYMMDNTNYPFQGDMDRSLPTLGDLLRKAGYYTAYKGKWHLSKDDTSLEEYGFSDWQTGSDGKDRHGSFQEGYEEDAAIAGEAIDWIQSIGKQKNKDGQSFFLAVNFINPHDIMYYRNGGIRGILETGSAPAAAIYTKKYPDAPLPATVNEDIKAEGRVAAHAEYFSNWNKMTGHTPLTRQGWEDFKDYYLNCIQDADNQLQHLLAYLKENDMLKNTIIIMSSDHGEMMGAHGLKGKGGFMYEDNIHVPLVIYHPEYEGKRTCNSITSHLDITPTILDMTHSDNKKELTSALKGQSMMPLLDNPSLPHRNMDGALFVFDMLSMIDGKFAVSPFDRTYKIHMDKRGFLRGMVNEEYKFARYFSPKGFNTPANLQELYDNNDVEIFAKGSDETDNLGYYADKADALFRKTIAERYNQKLNYLIEKEIGIDDGRETAKYVGGLDPYERK</sequence>
<dbReference type="HOGENOM" id="CLU_006332_8_0_10"/>
<organism evidence="3 4">
    <name type="scientific">Bacteroides helcogenes (strain ATCC 35417 / DSM 20613 / JCM 6297 / CCUG 15421 / P 36-108)</name>
    <dbReference type="NCBI Taxonomy" id="693979"/>
    <lineage>
        <taxon>Bacteria</taxon>
        <taxon>Pseudomonadati</taxon>
        <taxon>Bacteroidota</taxon>
        <taxon>Bacteroidia</taxon>
        <taxon>Bacteroidales</taxon>
        <taxon>Bacteroidaceae</taxon>
        <taxon>Bacteroides</taxon>
    </lineage>
</organism>
<dbReference type="KEGG" id="bhl:Bache_3104"/>
<dbReference type="eggNOG" id="COG3119">
    <property type="taxonomic scope" value="Bacteria"/>
</dbReference>
<dbReference type="InterPro" id="IPR017850">
    <property type="entry name" value="Alkaline_phosphatase_core_sf"/>
</dbReference>
<dbReference type="Proteomes" id="UP000008630">
    <property type="component" value="Chromosome"/>
</dbReference>
<dbReference type="Gene3D" id="3.40.720.10">
    <property type="entry name" value="Alkaline Phosphatase, subunit A"/>
    <property type="match status" value="1"/>
</dbReference>
<gene>
    <name evidence="3" type="ordered locus">Bache_3104</name>
</gene>
<evidence type="ECO:0000259" key="2">
    <source>
        <dbReference type="Pfam" id="PF00884"/>
    </source>
</evidence>
<feature type="modified residue" description="3-oxoalanine (Ser)" evidence="1">
    <location>
        <position position="89"/>
    </location>
</feature>
<dbReference type="CDD" id="cd16035">
    <property type="entry name" value="sulfatase_like"/>
    <property type="match status" value="1"/>
</dbReference>
<dbReference type="Pfam" id="PF00884">
    <property type="entry name" value="Sulfatase"/>
    <property type="match status" value="1"/>
</dbReference>
<feature type="domain" description="Sulfatase N-terminal" evidence="2">
    <location>
        <begin position="72"/>
        <end position="385"/>
    </location>
</feature>